<dbReference type="SFLD" id="SFLDG01386">
    <property type="entry name" value="main_SPASM_domain-containing"/>
    <property type="match status" value="1"/>
</dbReference>
<dbReference type="SFLD" id="SFLDS00029">
    <property type="entry name" value="Radical_SAM"/>
    <property type="match status" value="1"/>
</dbReference>
<evidence type="ECO:0000256" key="1">
    <source>
        <dbReference type="ARBA" id="ARBA00001966"/>
    </source>
</evidence>
<reference evidence="7 8" key="1">
    <citation type="submission" date="2020-11" db="EMBL/GenBank/DDBJ databases">
        <title>Treponema Peruensis nv. sp., first commensal Treponema isolated from human feces.</title>
        <authorList>
            <person name="Belkhou C."/>
            <person name="Raes J."/>
        </authorList>
    </citation>
    <scope>NUCLEOTIDE SEQUENCE [LARGE SCALE GENOMIC DNA]</scope>
    <source>
        <strain evidence="7 8">RCC2812</strain>
    </source>
</reference>
<sequence length="420" mass="48276">MLYFNKNIKTIVRQPQNSYLKIFDPKINYEYSQGINETGLSILELLAKENNPNSIIEKLSNKYHEDKYSVEQKVNKFIILLKKTCFLNENVRYFPQVIGTTKYFTPDYITLELTKKCLLNCSHCYLDKTEKIEISEKKIHKILDDLISIKVSTIQLTGGEPMLYPQIEYVIDTLVNNGIKVLITTSGFYPPEKEDYILGLISKIQKNHGFVQVSLDGLKDTHNSIRKNRSCFERTINVIQKLVKMNIEVHTAMCVQKINFSEVEAVTALVQTLGVKLHRISNIIEEGNATKEILVNTEELIKVINHFSQQYSTKKFVVSNSEYSSKIISNRKSPNCGCGTLMLTISSNLDVYPCTLNRTSMFNLNKIKLIEGLTKYGKKFYNIKAPSRDDCNNCRYLHECLGCLTQGILHSKMKECVWQK</sequence>
<dbReference type="SFLD" id="SFLDG01067">
    <property type="entry name" value="SPASM/twitch_domain_containing"/>
    <property type="match status" value="1"/>
</dbReference>
<dbReference type="InterPro" id="IPR007197">
    <property type="entry name" value="rSAM"/>
</dbReference>
<dbReference type="InterPro" id="IPR013785">
    <property type="entry name" value="Aldolase_TIM"/>
</dbReference>
<accession>A0A7T3RCB0</accession>
<feature type="domain" description="Radical SAM core" evidence="6">
    <location>
        <begin position="103"/>
        <end position="314"/>
    </location>
</feature>
<keyword evidence="5" id="KW-0411">Iron-sulfur</keyword>
<evidence type="ECO:0000313" key="8">
    <source>
        <dbReference type="Proteomes" id="UP000595224"/>
    </source>
</evidence>
<keyword evidence="3" id="KW-0479">Metal-binding</keyword>
<dbReference type="GO" id="GO:0046872">
    <property type="term" value="F:metal ion binding"/>
    <property type="evidence" value="ECO:0007669"/>
    <property type="project" value="UniProtKB-KW"/>
</dbReference>
<comment type="cofactor">
    <cofactor evidence="1">
        <name>[4Fe-4S] cluster</name>
        <dbReference type="ChEBI" id="CHEBI:49883"/>
    </cofactor>
</comment>
<protein>
    <submittedName>
        <fullName evidence="7">Radical SAM protein</fullName>
    </submittedName>
</protein>
<dbReference type="Gene3D" id="3.20.20.70">
    <property type="entry name" value="Aldolase class I"/>
    <property type="match status" value="1"/>
</dbReference>
<dbReference type="Pfam" id="PF04055">
    <property type="entry name" value="Radical_SAM"/>
    <property type="match status" value="1"/>
</dbReference>
<organism evidence="7 8">
    <name type="scientific">Treponema peruense</name>
    <dbReference type="NCBI Taxonomy" id="2787628"/>
    <lineage>
        <taxon>Bacteria</taxon>
        <taxon>Pseudomonadati</taxon>
        <taxon>Spirochaetota</taxon>
        <taxon>Spirochaetia</taxon>
        <taxon>Spirochaetales</taxon>
        <taxon>Treponemataceae</taxon>
        <taxon>Treponema</taxon>
    </lineage>
</organism>
<evidence type="ECO:0000256" key="2">
    <source>
        <dbReference type="ARBA" id="ARBA00022691"/>
    </source>
</evidence>
<dbReference type="GO" id="GO:0003824">
    <property type="term" value="F:catalytic activity"/>
    <property type="evidence" value="ECO:0007669"/>
    <property type="project" value="InterPro"/>
</dbReference>
<dbReference type="PANTHER" id="PTHR11228:SF7">
    <property type="entry name" value="PQQA PEPTIDE CYCLASE"/>
    <property type="match status" value="1"/>
</dbReference>
<evidence type="ECO:0000256" key="4">
    <source>
        <dbReference type="ARBA" id="ARBA00023004"/>
    </source>
</evidence>
<dbReference type="KEGG" id="tper:IWA51_09290"/>
<dbReference type="PANTHER" id="PTHR11228">
    <property type="entry name" value="RADICAL SAM DOMAIN PROTEIN"/>
    <property type="match status" value="1"/>
</dbReference>
<keyword evidence="2" id="KW-0949">S-adenosyl-L-methionine</keyword>
<dbReference type="InterPro" id="IPR058240">
    <property type="entry name" value="rSAM_sf"/>
</dbReference>
<dbReference type="AlphaFoldDB" id="A0A7T3RCB0"/>
<dbReference type="EMBL" id="CP064936">
    <property type="protein sequence ID" value="QQA00457.1"/>
    <property type="molecule type" value="Genomic_DNA"/>
</dbReference>
<evidence type="ECO:0000259" key="6">
    <source>
        <dbReference type="PROSITE" id="PS51918"/>
    </source>
</evidence>
<name>A0A7T3RCB0_9SPIR</name>
<keyword evidence="4" id="KW-0408">Iron</keyword>
<keyword evidence="8" id="KW-1185">Reference proteome</keyword>
<evidence type="ECO:0000256" key="5">
    <source>
        <dbReference type="ARBA" id="ARBA00023014"/>
    </source>
</evidence>
<evidence type="ECO:0000256" key="3">
    <source>
        <dbReference type="ARBA" id="ARBA00022723"/>
    </source>
</evidence>
<dbReference type="PROSITE" id="PS51918">
    <property type="entry name" value="RADICAL_SAM"/>
    <property type="match status" value="1"/>
</dbReference>
<evidence type="ECO:0000313" key="7">
    <source>
        <dbReference type="EMBL" id="QQA00457.1"/>
    </source>
</evidence>
<proteinExistence type="predicted"/>
<gene>
    <name evidence="7" type="ORF">IWA51_09290</name>
</gene>
<dbReference type="InterPro" id="IPR050377">
    <property type="entry name" value="Radical_SAM_PqqE_MftC-like"/>
</dbReference>
<dbReference type="GO" id="GO:0051536">
    <property type="term" value="F:iron-sulfur cluster binding"/>
    <property type="evidence" value="ECO:0007669"/>
    <property type="project" value="UniProtKB-KW"/>
</dbReference>
<dbReference type="Proteomes" id="UP000595224">
    <property type="component" value="Chromosome"/>
</dbReference>
<dbReference type="CDD" id="cd01335">
    <property type="entry name" value="Radical_SAM"/>
    <property type="match status" value="1"/>
</dbReference>
<dbReference type="SUPFAM" id="SSF102114">
    <property type="entry name" value="Radical SAM enzymes"/>
    <property type="match status" value="1"/>
</dbReference>